<dbReference type="InterPro" id="IPR006847">
    <property type="entry name" value="IF2_N"/>
</dbReference>
<dbReference type="InterPro" id="IPR027417">
    <property type="entry name" value="P-loop_NTPase"/>
</dbReference>
<dbReference type="Gene3D" id="3.40.50.10050">
    <property type="entry name" value="Translation initiation factor IF- 2, domain 3"/>
    <property type="match status" value="1"/>
</dbReference>
<dbReference type="InterPro" id="IPR044145">
    <property type="entry name" value="IF2_II"/>
</dbReference>
<feature type="domain" description="Tr-type G" evidence="11">
    <location>
        <begin position="98"/>
        <end position="291"/>
    </location>
</feature>
<evidence type="ECO:0000313" key="12">
    <source>
        <dbReference type="EMBL" id="ORY06447.1"/>
    </source>
</evidence>
<dbReference type="PANTHER" id="PTHR43381:SF20">
    <property type="entry name" value="TRANSLATION INITIATION FACTOR IF-2, MITOCHONDRIAL"/>
    <property type="match status" value="1"/>
</dbReference>
<keyword evidence="6" id="KW-0809">Transit peptide</keyword>
<dbReference type="CDD" id="cd03692">
    <property type="entry name" value="mtIF2_IVc"/>
    <property type="match status" value="1"/>
</dbReference>
<dbReference type="GO" id="GO:0005739">
    <property type="term" value="C:mitochondrion"/>
    <property type="evidence" value="ECO:0007669"/>
    <property type="project" value="UniProtKB-SubCell"/>
</dbReference>
<evidence type="ECO:0000256" key="7">
    <source>
        <dbReference type="ARBA" id="ARBA00023128"/>
    </source>
</evidence>
<comment type="caution">
    <text evidence="12">The sequence shown here is derived from an EMBL/GenBank/DDBJ whole genome shotgun (WGS) entry which is preliminary data.</text>
</comment>
<keyword evidence="7" id="KW-0496">Mitochondrion</keyword>
<evidence type="ECO:0000256" key="10">
    <source>
        <dbReference type="ARBA" id="ARBA00044200"/>
    </source>
</evidence>
<comment type="similarity">
    <text evidence="2">Belongs to the TRAFAC class translation factor GTPase superfamily. Classic translation factor GTPase family. IF-2 subfamily.</text>
</comment>
<evidence type="ECO:0000256" key="3">
    <source>
        <dbReference type="ARBA" id="ARBA00022540"/>
    </source>
</evidence>
<dbReference type="GO" id="GO:0005525">
    <property type="term" value="F:GTP binding"/>
    <property type="evidence" value="ECO:0007669"/>
    <property type="project" value="UniProtKB-KW"/>
</dbReference>
<evidence type="ECO:0000256" key="9">
    <source>
        <dbReference type="ARBA" id="ARBA00025162"/>
    </source>
</evidence>
<dbReference type="GO" id="GO:0003924">
    <property type="term" value="F:GTPase activity"/>
    <property type="evidence" value="ECO:0007669"/>
    <property type="project" value="InterPro"/>
</dbReference>
<dbReference type="PRINTS" id="PR00315">
    <property type="entry name" value="ELONGATNFCT"/>
</dbReference>
<dbReference type="InterPro" id="IPR053905">
    <property type="entry name" value="EF-G-like_DII"/>
</dbReference>
<evidence type="ECO:0000259" key="11">
    <source>
        <dbReference type="PROSITE" id="PS51722"/>
    </source>
</evidence>
<reference evidence="12 13" key="1">
    <citation type="submission" date="2016-07" db="EMBL/GenBank/DDBJ databases">
        <title>Pervasive Adenine N6-methylation of Active Genes in Fungi.</title>
        <authorList>
            <consortium name="DOE Joint Genome Institute"/>
            <person name="Mondo S.J."/>
            <person name="Dannebaum R.O."/>
            <person name="Kuo R.C."/>
            <person name="Labutti K."/>
            <person name="Haridas S."/>
            <person name="Kuo A."/>
            <person name="Salamov A."/>
            <person name="Ahrendt S.R."/>
            <person name="Lipzen A."/>
            <person name="Sullivan W."/>
            <person name="Andreopoulos W.B."/>
            <person name="Clum A."/>
            <person name="Lindquist E."/>
            <person name="Daum C."/>
            <person name="Ramamoorthy G.K."/>
            <person name="Gryganskyi A."/>
            <person name="Culley D."/>
            <person name="Magnuson J.K."/>
            <person name="James T.Y."/>
            <person name="O'Malley M.A."/>
            <person name="Stajich J.E."/>
            <person name="Spatafora J.W."/>
            <person name="Visel A."/>
            <person name="Grigoriev I.V."/>
        </authorList>
    </citation>
    <scope>NUCLEOTIDE SEQUENCE [LARGE SCALE GENOMIC DNA]</scope>
    <source>
        <strain evidence="12 13">CBS 931.73</strain>
    </source>
</reference>
<dbReference type="Pfam" id="PF22042">
    <property type="entry name" value="EF-G_D2"/>
    <property type="match status" value="1"/>
</dbReference>
<dbReference type="InterPro" id="IPR036925">
    <property type="entry name" value="TIF_IF2_dom3_sf"/>
</dbReference>
<evidence type="ECO:0000256" key="1">
    <source>
        <dbReference type="ARBA" id="ARBA00004173"/>
    </source>
</evidence>
<dbReference type="SUPFAM" id="SSF50447">
    <property type="entry name" value="Translation proteins"/>
    <property type="match status" value="2"/>
</dbReference>
<evidence type="ECO:0000313" key="13">
    <source>
        <dbReference type="Proteomes" id="UP000193498"/>
    </source>
</evidence>
<dbReference type="NCBIfam" id="TIGR00231">
    <property type="entry name" value="small_GTP"/>
    <property type="match status" value="1"/>
</dbReference>
<dbReference type="STRING" id="1314790.A0A1Y1Z8V6"/>
<dbReference type="CDD" id="cd03702">
    <property type="entry name" value="IF2_mtIF2_II"/>
    <property type="match status" value="1"/>
</dbReference>
<dbReference type="FunFam" id="2.40.30.10:FF:000008">
    <property type="entry name" value="Translation initiation factor IF-2"/>
    <property type="match status" value="1"/>
</dbReference>
<dbReference type="FunFam" id="3.40.50.10050:FF:000001">
    <property type="entry name" value="Translation initiation factor IF-2"/>
    <property type="match status" value="1"/>
</dbReference>
<comment type="function">
    <text evidence="9">One of the essential components for the initiation of protein synthesis. Protects formylmethionyl-tRNA from spontaneous hydrolysis and promotes its binding to the 30S ribosomal subunits. Also involved in the hydrolysis of GTP during the formation of the 70S ribosomal complex.</text>
</comment>
<keyword evidence="13" id="KW-1185">Reference proteome</keyword>
<dbReference type="PROSITE" id="PS51722">
    <property type="entry name" value="G_TR_2"/>
    <property type="match status" value="1"/>
</dbReference>
<name>A0A1Y1Z8V6_9FUNG</name>
<protein>
    <recommendedName>
        <fullName evidence="10">Translation initiation factor IF-2, mitochondrial</fullName>
    </recommendedName>
</protein>
<sequence length="661" mass="72694">MEKKKKILTETVKARREVFIPEAINVANLSKVIGVKYEQLVEKMIELGMENTRHDYVLTSEEASLVVMEYDMDPVVDSVASLDLYPRPKPDDMSIYDVRPPIVTIMGHVDHGKTTLLDSLRKASVAANEAGGITQHIGAFSGIPLNTQYCLLSNTHLSLPSKKKITFIDTPGHAAFSAMRARGANATDIVVLVVAADDGVMPQTIEAINHANAAGVPMIVAINKCDKPNINTQKIKEELLRYNVQLEEFGGDTQAVPISGLTGMGLTELEENISTLAEVLDLRAEVDGTSEGVILESQVEKGLGNVATVLVHRGTLKSGSVIVAGTSWGKIRRMIDDKGKVVKTAGPGTPVRIIGWKDLPKAGDEMLEAQDESLAKTVVENRKIRATRELEMKDIEVIREKRQKEREEQLEERLKEKKFKRDVWEYYHGLRTTYPTMERGESKNQSSSEEKNPIIELPVIVKGDVSGTVEAVVASLGGLPSNEVRLKVIHSSVGAITEADVDMASACEGIVLGFNVKGDKQTMAKAKLKKVEVKSHSIIYKLLEDAKSMLARLLPPEYTTKVAGEAKIQQVFQINVKGRLTSPVAGCRVTNGSIMKNNKIRIIRQEETVFEGLLTSLKQVKMDVTEAKKGIECGMSFEGFDKFQEGDIIQSIETIEVPRQL</sequence>
<proteinExistence type="inferred from homology"/>
<dbReference type="OrthoDB" id="361630at2759"/>
<dbReference type="InterPro" id="IPR000178">
    <property type="entry name" value="TF_IF2_bacterial-like"/>
</dbReference>
<dbReference type="AlphaFoldDB" id="A0A1Y1Z8V6"/>
<dbReference type="Proteomes" id="UP000193498">
    <property type="component" value="Unassembled WGS sequence"/>
</dbReference>
<dbReference type="CDD" id="cd01887">
    <property type="entry name" value="IF2_eIF5B"/>
    <property type="match status" value="1"/>
</dbReference>
<dbReference type="InterPro" id="IPR009000">
    <property type="entry name" value="Transl_B-barrel_sf"/>
</dbReference>
<dbReference type="FunFam" id="2.40.30.10:FF:000007">
    <property type="entry name" value="Translation initiation factor IF-2"/>
    <property type="match status" value="1"/>
</dbReference>
<evidence type="ECO:0000256" key="8">
    <source>
        <dbReference type="ARBA" id="ARBA00023134"/>
    </source>
</evidence>
<dbReference type="InParanoid" id="A0A1Y1Z8V6"/>
<keyword evidence="8" id="KW-0342">GTP-binding</keyword>
<keyword evidence="5" id="KW-0648">Protein biosynthesis</keyword>
<keyword evidence="4" id="KW-0547">Nucleotide-binding</keyword>
<dbReference type="InterPro" id="IPR005225">
    <property type="entry name" value="Small_GTP-bd"/>
</dbReference>
<dbReference type="FunCoup" id="A0A1Y1Z8V6">
    <property type="interactions" value="685"/>
</dbReference>
<dbReference type="InterPro" id="IPR000795">
    <property type="entry name" value="T_Tr_GTP-bd_dom"/>
</dbReference>
<dbReference type="PANTHER" id="PTHR43381">
    <property type="entry name" value="TRANSLATION INITIATION FACTOR IF-2-RELATED"/>
    <property type="match status" value="1"/>
</dbReference>
<dbReference type="Pfam" id="PF00009">
    <property type="entry name" value="GTP_EFTU"/>
    <property type="match status" value="1"/>
</dbReference>
<dbReference type="Pfam" id="PF11987">
    <property type="entry name" value="IF-2"/>
    <property type="match status" value="1"/>
</dbReference>
<evidence type="ECO:0000256" key="5">
    <source>
        <dbReference type="ARBA" id="ARBA00022917"/>
    </source>
</evidence>
<comment type="subcellular location">
    <subcellularLocation>
        <location evidence="1">Mitochondrion</location>
    </subcellularLocation>
</comment>
<accession>A0A1Y1Z8V6</accession>
<organism evidence="12 13">
    <name type="scientific">Basidiobolus meristosporus CBS 931.73</name>
    <dbReference type="NCBI Taxonomy" id="1314790"/>
    <lineage>
        <taxon>Eukaryota</taxon>
        <taxon>Fungi</taxon>
        <taxon>Fungi incertae sedis</taxon>
        <taxon>Zoopagomycota</taxon>
        <taxon>Entomophthoromycotina</taxon>
        <taxon>Basidiobolomycetes</taxon>
        <taxon>Basidiobolales</taxon>
        <taxon>Basidiobolaceae</taxon>
        <taxon>Basidiobolus</taxon>
    </lineage>
</organism>
<dbReference type="FunFam" id="3.40.50.300:FF:000019">
    <property type="entry name" value="Translation initiation factor IF-2"/>
    <property type="match status" value="1"/>
</dbReference>
<gene>
    <name evidence="12" type="ORF">K493DRAFT_203276</name>
</gene>
<dbReference type="InterPro" id="IPR015760">
    <property type="entry name" value="TIF_IF2"/>
</dbReference>
<dbReference type="InterPro" id="IPR023115">
    <property type="entry name" value="TIF_IF2_dom3"/>
</dbReference>
<evidence type="ECO:0000256" key="2">
    <source>
        <dbReference type="ARBA" id="ARBA00007733"/>
    </source>
</evidence>
<dbReference type="Gene3D" id="2.40.30.10">
    <property type="entry name" value="Translation factors"/>
    <property type="match status" value="2"/>
</dbReference>
<dbReference type="Pfam" id="PF04760">
    <property type="entry name" value="IF2_N"/>
    <property type="match status" value="1"/>
</dbReference>
<evidence type="ECO:0000256" key="4">
    <source>
        <dbReference type="ARBA" id="ARBA00022741"/>
    </source>
</evidence>
<dbReference type="SUPFAM" id="SSF52156">
    <property type="entry name" value="Initiation factor IF2/eIF5b, domain 3"/>
    <property type="match status" value="1"/>
</dbReference>
<dbReference type="Gene3D" id="3.40.50.300">
    <property type="entry name" value="P-loop containing nucleotide triphosphate hydrolases"/>
    <property type="match status" value="1"/>
</dbReference>
<dbReference type="GO" id="GO:0003743">
    <property type="term" value="F:translation initiation factor activity"/>
    <property type="evidence" value="ECO:0007669"/>
    <property type="project" value="UniProtKB-KW"/>
</dbReference>
<keyword evidence="3 12" id="KW-0396">Initiation factor</keyword>
<dbReference type="EMBL" id="MCFE01000016">
    <property type="protein sequence ID" value="ORY06447.1"/>
    <property type="molecule type" value="Genomic_DNA"/>
</dbReference>
<evidence type="ECO:0000256" key="6">
    <source>
        <dbReference type="ARBA" id="ARBA00022946"/>
    </source>
</evidence>
<dbReference type="HAMAP" id="MF_00100_B">
    <property type="entry name" value="IF_2_B"/>
    <property type="match status" value="1"/>
</dbReference>
<dbReference type="SUPFAM" id="SSF52540">
    <property type="entry name" value="P-loop containing nucleoside triphosphate hydrolases"/>
    <property type="match status" value="1"/>
</dbReference>